<gene>
    <name evidence="1" type="ORF">Sradi_0674600</name>
</gene>
<dbReference type="EMBL" id="JACGWJ010000003">
    <property type="protein sequence ID" value="KAL0430486.1"/>
    <property type="molecule type" value="Genomic_DNA"/>
</dbReference>
<name>A0AAW2VPY3_SESRA</name>
<reference evidence="1" key="1">
    <citation type="submission" date="2020-06" db="EMBL/GenBank/DDBJ databases">
        <authorList>
            <person name="Li T."/>
            <person name="Hu X."/>
            <person name="Zhang T."/>
            <person name="Song X."/>
            <person name="Zhang H."/>
            <person name="Dai N."/>
            <person name="Sheng W."/>
            <person name="Hou X."/>
            <person name="Wei L."/>
        </authorList>
    </citation>
    <scope>NUCLEOTIDE SEQUENCE</scope>
    <source>
        <strain evidence="1">G02</strain>
        <tissue evidence="1">Leaf</tissue>
    </source>
</reference>
<reference evidence="1" key="2">
    <citation type="journal article" date="2024" name="Plant">
        <title>Genomic evolution and insights into agronomic trait innovations of Sesamum species.</title>
        <authorList>
            <person name="Miao H."/>
            <person name="Wang L."/>
            <person name="Qu L."/>
            <person name="Liu H."/>
            <person name="Sun Y."/>
            <person name="Le M."/>
            <person name="Wang Q."/>
            <person name="Wei S."/>
            <person name="Zheng Y."/>
            <person name="Lin W."/>
            <person name="Duan Y."/>
            <person name="Cao H."/>
            <person name="Xiong S."/>
            <person name="Wang X."/>
            <person name="Wei L."/>
            <person name="Li C."/>
            <person name="Ma Q."/>
            <person name="Ju M."/>
            <person name="Zhao R."/>
            <person name="Li G."/>
            <person name="Mu C."/>
            <person name="Tian Q."/>
            <person name="Mei H."/>
            <person name="Zhang T."/>
            <person name="Gao T."/>
            <person name="Zhang H."/>
        </authorList>
    </citation>
    <scope>NUCLEOTIDE SEQUENCE</scope>
    <source>
        <strain evidence="1">G02</strain>
    </source>
</reference>
<protein>
    <submittedName>
        <fullName evidence="1">Uncharacterized protein</fullName>
    </submittedName>
</protein>
<sequence>MESHPGYAFLDILLVTTPMVSFEFEAAAFSNRILLEAIAILQTFGEEMRGTDDPTRRARNL</sequence>
<proteinExistence type="predicted"/>
<accession>A0AAW2VPY3</accession>
<comment type="caution">
    <text evidence="1">The sequence shown here is derived from an EMBL/GenBank/DDBJ whole genome shotgun (WGS) entry which is preliminary data.</text>
</comment>
<organism evidence="1">
    <name type="scientific">Sesamum radiatum</name>
    <name type="common">Black benniseed</name>
    <dbReference type="NCBI Taxonomy" id="300843"/>
    <lineage>
        <taxon>Eukaryota</taxon>
        <taxon>Viridiplantae</taxon>
        <taxon>Streptophyta</taxon>
        <taxon>Embryophyta</taxon>
        <taxon>Tracheophyta</taxon>
        <taxon>Spermatophyta</taxon>
        <taxon>Magnoliopsida</taxon>
        <taxon>eudicotyledons</taxon>
        <taxon>Gunneridae</taxon>
        <taxon>Pentapetalae</taxon>
        <taxon>asterids</taxon>
        <taxon>lamiids</taxon>
        <taxon>Lamiales</taxon>
        <taxon>Pedaliaceae</taxon>
        <taxon>Sesamum</taxon>
    </lineage>
</organism>
<evidence type="ECO:0000313" key="1">
    <source>
        <dbReference type="EMBL" id="KAL0430486.1"/>
    </source>
</evidence>
<dbReference type="AlphaFoldDB" id="A0AAW2VPY3"/>